<reference evidence="1 2" key="1">
    <citation type="journal article" date="2019" name="Int. J. Syst. Evol. Microbiol.">
        <title>The Global Catalogue of Microorganisms (GCM) 10K type strain sequencing project: providing services to taxonomists for standard genome sequencing and annotation.</title>
        <authorList>
            <consortium name="The Broad Institute Genomics Platform"/>
            <consortium name="The Broad Institute Genome Sequencing Center for Infectious Disease"/>
            <person name="Wu L."/>
            <person name="Ma J."/>
        </authorList>
    </citation>
    <scope>NUCLEOTIDE SEQUENCE [LARGE SCALE GENOMIC DNA]</scope>
    <source>
        <strain evidence="1 2">JCM 10425</strain>
    </source>
</reference>
<keyword evidence="2" id="KW-1185">Reference proteome</keyword>
<proteinExistence type="predicted"/>
<name>A0ABN0V5U3_9ACTN</name>
<gene>
    <name evidence="1" type="ORF">GCM10009539_75790</name>
</gene>
<accession>A0ABN0V5U3</accession>
<protein>
    <submittedName>
        <fullName evidence="1">Uncharacterized protein</fullName>
    </submittedName>
</protein>
<evidence type="ECO:0000313" key="2">
    <source>
        <dbReference type="Proteomes" id="UP001500967"/>
    </source>
</evidence>
<evidence type="ECO:0000313" key="1">
    <source>
        <dbReference type="EMBL" id="GAA0276849.1"/>
    </source>
</evidence>
<sequence length="142" mass="15650">MPFSLPRNTAYDRLGIAPDATAEDVREAAAGLAARLAADGAPASEIASANGLDLERPDSRAAHDRLHPPLGLLRIQPTWSPIFDDRARAINALRRDLERFLTDHGMPACHISDLTRTDFSDEFTYSRLLDGPPDTDKEFRRG</sequence>
<comment type="caution">
    <text evidence="1">The sequence shown here is derived from an EMBL/GenBank/DDBJ whole genome shotgun (WGS) entry which is preliminary data.</text>
</comment>
<organism evidence="1 2">
    <name type="scientific">Cryptosporangium japonicum</name>
    <dbReference type="NCBI Taxonomy" id="80872"/>
    <lineage>
        <taxon>Bacteria</taxon>
        <taxon>Bacillati</taxon>
        <taxon>Actinomycetota</taxon>
        <taxon>Actinomycetes</taxon>
        <taxon>Cryptosporangiales</taxon>
        <taxon>Cryptosporangiaceae</taxon>
        <taxon>Cryptosporangium</taxon>
    </lineage>
</organism>
<dbReference type="Proteomes" id="UP001500967">
    <property type="component" value="Unassembled WGS sequence"/>
</dbReference>
<dbReference type="EMBL" id="BAAAGX010000035">
    <property type="protein sequence ID" value="GAA0276849.1"/>
    <property type="molecule type" value="Genomic_DNA"/>
</dbReference>